<accession>A0A1X2EH12</accession>
<reference evidence="6 7" key="1">
    <citation type="submission" date="2016-01" db="EMBL/GenBank/DDBJ databases">
        <title>The new phylogeny of the genus Mycobacterium.</title>
        <authorList>
            <person name="Tarcisio F."/>
            <person name="Conor M."/>
            <person name="Antonella G."/>
            <person name="Elisabetta G."/>
            <person name="Giulia F.S."/>
            <person name="Sara T."/>
            <person name="Anna F."/>
            <person name="Clotilde B."/>
            <person name="Roberto B."/>
            <person name="Veronica D.S."/>
            <person name="Fabio R."/>
            <person name="Monica P."/>
            <person name="Olivier J."/>
            <person name="Enrico T."/>
            <person name="Nicola S."/>
        </authorList>
    </citation>
    <scope>NUCLEOTIDE SEQUENCE [LARGE SCALE GENOMIC DNA]</scope>
    <source>
        <strain evidence="6 7">DSM 44166</strain>
    </source>
</reference>
<feature type="signal peptide" evidence="4">
    <location>
        <begin position="1"/>
        <end position="19"/>
    </location>
</feature>
<protein>
    <recommendedName>
        <fullName evidence="5">Low molecular weight antigen MTB12-like C-terminal domain-containing protein</fullName>
    </recommendedName>
</protein>
<feature type="chain" id="PRO_5039273309" description="Low molecular weight antigen MTB12-like C-terminal domain-containing protein" evidence="4">
    <location>
        <begin position="20"/>
        <end position="208"/>
    </location>
</feature>
<keyword evidence="1 4" id="KW-0732">Signal</keyword>
<feature type="domain" description="Low molecular weight antigen MTB12-like C-terminal" evidence="5">
    <location>
        <begin position="53"/>
        <end position="169"/>
    </location>
</feature>
<evidence type="ECO:0000256" key="3">
    <source>
        <dbReference type="SAM" id="MobiDB-lite"/>
    </source>
</evidence>
<feature type="compositionally biased region" description="Low complexity" evidence="3">
    <location>
        <begin position="33"/>
        <end position="49"/>
    </location>
</feature>
<keyword evidence="7" id="KW-1185">Reference proteome</keyword>
<dbReference type="Proteomes" id="UP000193317">
    <property type="component" value="Unassembled WGS sequence"/>
</dbReference>
<evidence type="ECO:0000259" key="5">
    <source>
        <dbReference type="Pfam" id="PF26580"/>
    </source>
</evidence>
<comment type="similarity">
    <text evidence="2">Belongs to the MTB12 family.</text>
</comment>
<dbReference type="RefSeq" id="WP_085671113.1">
    <property type="nucleotide sequence ID" value="NZ_LQPW01000091.1"/>
</dbReference>
<dbReference type="Pfam" id="PF26580">
    <property type="entry name" value="Mtb12_C"/>
    <property type="match status" value="1"/>
</dbReference>
<feature type="compositionally biased region" description="Pro residues" evidence="3">
    <location>
        <begin position="175"/>
        <end position="208"/>
    </location>
</feature>
<name>A0A1X2EH12_MYCSZ</name>
<evidence type="ECO:0000256" key="1">
    <source>
        <dbReference type="ARBA" id="ARBA00022729"/>
    </source>
</evidence>
<evidence type="ECO:0000256" key="4">
    <source>
        <dbReference type="SAM" id="SignalP"/>
    </source>
</evidence>
<dbReference type="InterPro" id="IPR058644">
    <property type="entry name" value="Mtb12-like_C"/>
</dbReference>
<dbReference type="AlphaFoldDB" id="A0A1X2EH12"/>
<evidence type="ECO:0000256" key="2">
    <source>
        <dbReference type="ARBA" id="ARBA00093774"/>
    </source>
</evidence>
<dbReference type="EMBL" id="LQPW01000091">
    <property type="protein sequence ID" value="ORX01690.1"/>
    <property type="molecule type" value="Genomic_DNA"/>
</dbReference>
<gene>
    <name evidence="6" type="ORF">AWC27_00115</name>
</gene>
<comment type="caution">
    <text evidence="6">The sequence shown here is derived from an EMBL/GenBank/DDBJ whole genome shotgun (WGS) entry which is preliminary data.</text>
</comment>
<proteinExistence type="inferred from homology"/>
<evidence type="ECO:0000313" key="6">
    <source>
        <dbReference type="EMBL" id="ORX01690.1"/>
    </source>
</evidence>
<evidence type="ECO:0000313" key="7">
    <source>
        <dbReference type="Proteomes" id="UP000193317"/>
    </source>
</evidence>
<dbReference type="PROSITE" id="PS51257">
    <property type="entry name" value="PROKAR_LIPOPROTEIN"/>
    <property type="match status" value="1"/>
</dbReference>
<feature type="region of interest" description="Disordered" evidence="3">
    <location>
        <begin position="26"/>
        <end position="55"/>
    </location>
</feature>
<feature type="region of interest" description="Disordered" evidence="3">
    <location>
        <begin position="165"/>
        <end position="208"/>
    </location>
</feature>
<sequence length="208" mass="21459">MHRIVCVPLLTAIVTAVLSLVGCSQNDHKKSPAAEPSVPPATSSVVPARPTGPLPAPEALTDVLSRLADPGVPGANKLNLVEGSTPETAAALDRFTTAARDGGYLPMTFAANNLAWSDRNPSDVMATVVVTTAQPNNRQFTFPMEFTPAQGGWQLSRRTAEMLLALQNSRNSTPPSTPVPAPAPEPGPAPAPEPSPSETPAPAPAPPG</sequence>
<organism evidence="6 7">
    <name type="scientific">Mycobacterium szulgai</name>
    <dbReference type="NCBI Taxonomy" id="1787"/>
    <lineage>
        <taxon>Bacteria</taxon>
        <taxon>Bacillati</taxon>
        <taxon>Actinomycetota</taxon>
        <taxon>Actinomycetes</taxon>
        <taxon>Mycobacteriales</taxon>
        <taxon>Mycobacteriaceae</taxon>
        <taxon>Mycobacterium</taxon>
    </lineage>
</organism>